<protein>
    <recommendedName>
        <fullName evidence="4">Carbohydrate sulfotransferase</fullName>
    </recommendedName>
</protein>
<keyword evidence="1" id="KW-0812">Transmembrane</keyword>
<dbReference type="OMA" id="WIIVEDR"/>
<dbReference type="InterPro" id="IPR007669">
    <property type="entry name" value="Chst-1-like"/>
</dbReference>
<evidence type="ECO:0000256" key="1">
    <source>
        <dbReference type="SAM" id="Phobius"/>
    </source>
</evidence>
<dbReference type="PANTHER" id="PTHR22900:SF8">
    <property type="entry name" value="PROTEIN CBG16438"/>
    <property type="match status" value="1"/>
</dbReference>
<feature type="transmembrane region" description="Helical" evidence="1">
    <location>
        <begin position="7"/>
        <end position="24"/>
    </location>
</feature>
<name>A0A8R1DXJ9_CAEJA</name>
<dbReference type="GO" id="GO:0047756">
    <property type="term" value="F:chondroitin 4-sulfotransferase activity"/>
    <property type="evidence" value="ECO:0007669"/>
    <property type="project" value="InterPro"/>
</dbReference>
<reference evidence="2" key="2">
    <citation type="submission" date="2022-06" db="UniProtKB">
        <authorList>
            <consortium name="EnsemblMetazoa"/>
        </authorList>
    </citation>
    <scope>IDENTIFICATION</scope>
    <source>
        <strain evidence="2">DF5081</strain>
    </source>
</reference>
<dbReference type="GO" id="GO:0050650">
    <property type="term" value="P:chondroitin sulfate proteoglycan biosynthetic process"/>
    <property type="evidence" value="ECO:0007669"/>
    <property type="project" value="InterPro"/>
</dbReference>
<evidence type="ECO:0000313" key="3">
    <source>
        <dbReference type="Proteomes" id="UP000005237"/>
    </source>
</evidence>
<dbReference type="Proteomes" id="UP000005237">
    <property type="component" value="Unassembled WGS sequence"/>
</dbReference>
<proteinExistence type="predicted"/>
<keyword evidence="3" id="KW-1185">Reference proteome</keyword>
<reference evidence="3" key="1">
    <citation type="submission" date="2010-08" db="EMBL/GenBank/DDBJ databases">
        <authorList>
            <consortium name="Caenorhabditis japonica Sequencing Consortium"/>
            <person name="Wilson R.K."/>
        </authorList>
    </citation>
    <scope>NUCLEOTIDE SEQUENCE [LARGE SCALE GENOMIC DNA]</scope>
    <source>
        <strain evidence="3">DF5081</strain>
    </source>
</reference>
<keyword evidence="1" id="KW-1133">Transmembrane helix</keyword>
<dbReference type="PANTHER" id="PTHR22900">
    <property type="entry name" value="PROTEIN CBG14245-RELATED"/>
    <property type="match status" value="1"/>
</dbReference>
<dbReference type="EnsemblMetazoa" id="CJA13246.1">
    <property type="protein sequence ID" value="CJA13246.1"/>
    <property type="gene ID" value="WBGene00132450"/>
</dbReference>
<dbReference type="GO" id="GO:1902884">
    <property type="term" value="P:positive regulation of response to oxidative stress"/>
    <property type="evidence" value="ECO:0007669"/>
    <property type="project" value="InterPro"/>
</dbReference>
<dbReference type="AlphaFoldDB" id="A0A8R1DXJ9"/>
<accession>A0A8R1DXJ9</accession>
<sequence>MWSLQRLIIYTVIILILLKLFYFSSSGGTRDLKRPQVFNAVARANPLWVKYDPDKKIKIYKQIPAFAQASNKIATIKKAKTAVCEIDASIGQSVLCNLQQSMNEEGPCDSDSIQHYKHFDELGKKEKQDKNLTDWKILFPRRDPIDRIVEHFIDTCVREAGACFDCEMDFMCYLGNINGLIKDLHKTINLVREDDMKYIPQNWFCQMETMAQRITFVDYNVFANPTNPENANAKRPDKISLEDDFEDPLTPRDEIREYLKIFIHTRADALDLVKKIYYWDFVLLKLPLPELKVVDSKDYKEVWDEKS</sequence>
<evidence type="ECO:0008006" key="4">
    <source>
        <dbReference type="Google" id="ProtNLM"/>
    </source>
</evidence>
<organism evidence="2 3">
    <name type="scientific">Caenorhabditis japonica</name>
    <dbReference type="NCBI Taxonomy" id="281687"/>
    <lineage>
        <taxon>Eukaryota</taxon>
        <taxon>Metazoa</taxon>
        <taxon>Ecdysozoa</taxon>
        <taxon>Nematoda</taxon>
        <taxon>Chromadorea</taxon>
        <taxon>Rhabditida</taxon>
        <taxon>Rhabditina</taxon>
        <taxon>Rhabditomorpha</taxon>
        <taxon>Rhabditoidea</taxon>
        <taxon>Rhabditidae</taxon>
        <taxon>Peloderinae</taxon>
        <taxon>Caenorhabditis</taxon>
    </lineage>
</organism>
<keyword evidence="1" id="KW-0472">Membrane</keyword>
<evidence type="ECO:0000313" key="2">
    <source>
        <dbReference type="EnsemblMetazoa" id="CJA13246.1"/>
    </source>
</evidence>